<sequence>MAQYVGVLCDWCALLGIDDVPAATQRVIAVDGPPRRVDLCRRCDLALAAFTDLYDTGQDLPNDTAPRRRRAASAPVAARPASTPVEAAESAEATERAPRRRGGRVRDASKPSVVCPLDHPHSGGGPQRVSYQGRGSHADMVHGLHLTRITWEDPDGILRFPCEAHTACREHHVAFASKTGLTNHLNRYREPREDSPQPADLSTQVPAPAPPPLPQPAETAAPTA</sequence>
<evidence type="ECO:0008006" key="4">
    <source>
        <dbReference type="Google" id="ProtNLM"/>
    </source>
</evidence>
<proteinExistence type="predicted"/>
<dbReference type="Proteomes" id="UP001596174">
    <property type="component" value="Unassembled WGS sequence"/>
</dbReference>
<organism evidence="2 3">
    <name type="scientific">Streptacidiphilus monticola</name>
    <dbReference type="NCBI Taxonomy" id="2161674"/>
    <lineage>
        <taxon>Bacteria</taxon>
        <taxon>Bacillati</taxon>
        <taxon>Actinomycetota</taxon>
        <taxon>Actinomycetes</taxon>
        <taxon>Kitasatosporales</taxon>
        <taxon>Streptomycetaceae</taxon>
        <taxon>Streptacidiphilus</taxon>
    </lineage>
</organism>
<dbReference type="EMBL" id="JBHSQJ010000075">
    <property type="protein sequence ID" value="MFC5909228.1"/>
    <property type="molecule type" value="Genomic_DNA"/>
</dbReference>
<name>A0ABW1G4M2_9ACTN</name>
<evidence type="ECO:0000313" key="3">
    <source>
        <dbReference type="Proteomes" id="UP001596174"/>
    </source>
</evidence>
<accession>A0ABW1G4M2</accession>
<feature type="region of interest" description="Disordered" evidence="1">
    <location>
        <begin position="187"/>
        <end position="224"/>
    </location>
</feature>
<keyword evidence="3" id="KW-1185">Reference proteome</keyword>
<evidence type="ECO:0000313" key="2">
    <source>
        <dbReference type="EMBL" id="MFC5909228.1"/>
    </source>
</evidence>
<reference evidence="3" key="1">
    <citation type="journal article" date="2019" name="Int. J. Syst. Evol. Microbiol.">
        <title>The Global Catalogue of Microorganisms (GCM) 10K type strain sequencing project: providing services to taxonomists for standard genome sequencing and annotation.</title>
        <authorList>
            <consortium name="The Broad Institute Genomics Platform"/>
            <consortium name="The Broad Institute Genome Sequencing Center for Infectious Disease"/>
            <person name="Wu L."/>
            <person name="Ma J."/>
        </authorList>
    </citation>
    <scope>NUCLEOTIDE SEQUENCE [LARGE SCALE GENOMIC DNA]</scope>
    <source>
        <strain evidence="3">JCM 4816</strain>
    </source>
</reference>
<protein>
    <recommendedName>
        <fullName evidence="4">HNH endonuclease</fullName>
    </recommendedName>
</protein>
<feature type="region of interest" description="Disordered" evidence="1">
    <location>
        <begin position="57"/>
        <end position="130"/>
    </location>
</feature>
<gene>
    <name evidence="2" type="ORF">ACFP3V_18645</name>
</gene>
<dbReference type="RefSeq" id="WP_380584841.1">
    <property type="nucleotide sequence ID" value="NZ_JBHSQJ010000075.1"/>
</dbReference>
<evidence type="ECO:0000256" key="1">
    <source>
        <dbReference type="SAM" id="MobiDB-lite"/>
    </source>
</evidence>
<comment type="caution">
    <text evidence="2">The sequence shown here is derived from an EMBL/GenBank/DDBJ whole genome shotgun (WGS) entry which is preliminary data.</text>
</comment>
<feature type="compositionally biased region" description="Low complexity" evidence="1">
    <location>
        <begin position="72"/>
        <end position="91"/>
    </location>
</feature>